<proteinExistence type="predicted"/>
<accession>A0A4Q7L5K3</accession>
<dbReference type="EMBL" id="SGWQ01000001">
    <property type="protein sequence ID" value="RZS44554.1"/>
    <property type="molecule type" value="Genomic_DNA"/>
</dbReference>
<feature type="transmembrane region" description="Helical" evidence="1">
    <location>
        <begin position="43"/>
        <end position="62"/>
    </location>
</feature>
<evidence type="ECO:0000313" key="2">
    <source>
        <dbReference type="EMBL" id="RZS44554.1"/>
    </source>
</evidence>
<organism evidence="2 3">
    <name type="scientific">Herbihabitans rhizosphaerae</name>
    <dbReference type="NCBI Taxonomy" id="1872711"/>
    <lineage>
        <taxon>Bacteria</taxon>
        <taxon>Bacillati</taxon>
        <taxon>Actinomycetota</taxon>
        <taxon>Actinomycetes</taxon>
        <taxon>Pseudonocardiales</taxon>
        <taxon>Pseudonocardiaceae</taxon>
        <taxon>Herbihabitans</taxon>
    </lineage>
</organism>
<keyword evidence="1" id="KW-1133">Transmembrane helix</keyword>
<gene>
    <name evidence="2" type="ORF">EV193_101430</name>
</gene>
<dbReference type="Proteomes" id="UP000294257">
    <property type="component" value="Unassembled WGS sequence"/>
</dbReference>
<evidence type="ECO:0008006" key="4">
    <source>
        <dbReference type="Google" id="ProtNLM"/>
    </source>
</evidence>
<keyword evidence="1" id="KW-0812">Transmembrane</keyword>
<protein>
    <recommendedName>
        <fullName evidence="4">DUF3093 family protein</fullName>
    </recommendedName>
</protein>
<evidence type="ECO:0000256" key="1">
    <source>
        <dbReference type="SAM" id="Phobius"/>
    </source>
</evidence>
<keyword evidence="1" id="KW-0472">Membrane</keyword>
<dbReference type="OrthoDB" id="4773470at2"/>
<dbReference type="AlphaFoldDB" id="A0A4Q7L5K3"/>
<evidence type="ECO:0000313" key="3">
    <source>
        <dbReference type="Proteomes" id="UP000294257"/>
    </source>
</evidence>
<name>A0A4Q7L5K3_9PSEU</name>
<comment type="caution">
    <text evidence="2">The sequence shown here is derived from an EMBL/GenBank/DDBJ whole genome shotgun (WGS) entry which is preliminary data.</text>
</comment>
<dbReference type="RefSeq" id="WP_130342227.1">
    <property type="nucleotide sequence ID" value="NZ_SGWQ01000001.1"/>
</dbReference>
<keyword evidence="3" id="KW-1185">Reference proteome</keyword>
<reference evidence="2 3" key="1">
    <citation type="submission" date="2019-02" db="EMBL/GenBank/DDBJ databases">
        <title>Genomic Encyclopedia of Type Strains, Phase IV (KMG-IV): sequencing the most valuable type-strain genomes for metagenomic binning, comparative biology and taxonomic classification.</title>
        <authorList>
            <person name="Goeker M."/>
        </authorList>
    </citation>
    <scope>NUCLEOTIDE SEQUENCE [LARGE SCALE GENOMIC DNA]</scope>
    <source>
        <strain evidence="2 3">DSM 101727</strain>
    </source>
</reference>
<sequence length="149" mass="16007">MTEPDDSGPVLYAEDGSSWWPVLWGPVFAAACMAIEAATGATYWLPWTLVGLALAGMAAVWVRARRMVCRVRLTPTTFTQGRENLAVAQIRAVTDVGTPVGARVLGGGWAVPKKFDDVPLKLDDDSVVVAWARDGKALRDAIGTLVEPR</sequence>